<dbReference type="PANTHER" id="PTHR43133:SF45">
    <property type="entry name" value="RNA POLYMERASE ECF-TYPE SIGMA FACTOR"/>
    <property type="match status" value="1"/>
</dbReference>
<dbReference type="NCBIfam" id="TIGR02937">
    <property type="entry name" value="sigma70-ECF"/>
    <property type="match status" value="1"/>
</dbReference>
<dbReference type="Proteomes" id="UP000306918">
    <property type="component" value="Unassembled WGS sequence"/>
</dbReference>
<evidence type="ECO:0000256" key="1">
    <source>
        <dbReference type="ARBA" id="ARBA00010641"/>
    </source>
</evidence>
<evidence type="ECO:0000259" key="5">
    <source>
        <dbReference type="Pfam" id="PF04542"/>
    </source>
</evidence>
<evidence type="ECO:0000259" key="6">
    <source>
        <dbReference type="Pfam" id="PF08281"/>
    </source>
</evidence>
<dbReference type="OrthoDB" id="9780326at2"/>
<sequence>MDESQFVQLIDQHQGIIHKICRLYRDAKEDREDLFQEIVFQLWKSLPTYSGKAGFSTWMYKVALNTALVAFRKKKPAIIYTPTLPDEPVVQQEPGQQEEQLFEALKKLNDGEKALITLYLEELSHKEIADIIGITENNVSVKLNRIKNKIQQLLKK</sequence>
<protein>
    <submittedName>
        <fullName evidence="7">Sigma-70 family RNA polymerase sigma factor</fullName>
    </submittedName>
</protein>
<dbReference type="InterPro" id="IPR014284">
    <property type="entry name" value="RNA_pol_sigma-70_dom"/>
</dbReference>
<keyword evidence="8" id="KW-1185">Reference proteome</keyword>
<comment type="similarity">
    <text evidence="1">Belongs to the sigma-70 factor family. ECF subfamily.</text>
</comment>
<dbReference type="EMBL" id="STFF01000004">
    <property type="protein sequence ID" value="THU38313.1"/>
    <property type="molecule type" value="Genomic_DNA"/>
</dbReference>
<keyword evidence="2" id="KW-0805">Transcription regulation</keyword>
<dbReference type="Gene3D" id="1.10.10.10">
    <property type="entry name" value="Winged helix-like DNA-binding domain superfamily/Winged helix DNA-binding domain"/>
    <property type="match status" value="1"/>
</dbReference>
<dbReference type="InterPro" id="IPR039425">
    <property type="entry name" value="RNA_pol_sigma-70-like"/>
</dbReference>
<keyword evidence="4" id="KW-0804">Transcription</keyword>
<dbReference type="AlphaFoldDB" id="A0A4S8HS69"/>
<proteinExistence type="inferred from homology"/>
<evidence type="ECO:0000313" key="8">
    <source>
        <dbReference type="Proteomes" id="UP000306918"/>
    </source>
</evidence>
<dbReference type="PANTHER" id="PTHR43133">
    <property type="entry name" value="RNA POLYMERASE ECF-TYPE SIGMA FACTO"/>
    <property type="match status" value="1"/>
</dbReference>
<feature type="domain" description="RNA polymerase sigma-70 region 2" evidence="5">
    <location>
        <begin position="9"/>
        <end position="75"/>
    </location>
</feature>
<accession>A0A4S8HS69</accession>
<keyword evidence="3" id="KW-0731">Sigma factor</keyword>
<dbReference type="InterPro" id="IPR036388">
    <property type="entry name" value="WH-like_DNA-bd_sf"/>
</dbReference>
<dbReference type="GO" id="GO:0003677">
    <property type="term" value="F:DNA binding"/>
    <property type="evidence" value="ECO:0007669"/>
    <property type="project" value="InterPro"/>
</dbReference>
<dbReference type="Gene3D" id="1.10.1740.10">
    <property type="match status" value="1"/>
</dbReference>
<dbReference type="InterPro" id="IPR013249">
    <property type="entry name" value="RNA_pol_sigma70_r4_t2"/>
</dbReference>
<dbReference type="SUPFAM" id="SSF88659">
    <property type="entry name" value="Sigma3 and sigma4 domains of RNA polymerase sigma factors"/>
    <property type="match status" value="1"/>
</dbReference>
<evidence type="ECO:0000256" key="4">
    <source>
        <dbReference type="ARBA" id="ARBA00023163"/>
    </source>
</evidence>
<gene>
    <name evidence="7" type="ORF">FAM09_16690</name>
</gene>
<dbReference type="InterPro" id="IPR007627">
    <property type="entry name" value="RNA_pol_sigma70_r2"/>
</dbReference>
<dbReference type="RefSeq" id="WP_136578268.1">
    <property type="nucleotide sequence ID" value="NZ_STFF01000004.1"/>
</dbReference>
<feature type="domain" description="RNA polymerase sigma factor 70 region 4 type 2" evidence="6">
    <location>
        <begin position="99"/>
        <end position="149"/>
    </location>
</feature>
<dbReference type="GO" id="GO:0016987">
    <property type="term" value="F:sigma factor activity"/>
    <property type="evidence" value="ECO:0007669"/>
    <property type="project" value="UniProtKB-KW"/>
</dbReference>
<evidence type="ECO:0000313" key="7">
    <source>
        <dbReference type="EMBL" id="THU38313.1"/>
    </source>
</evidence>
<comment type="caution">
    <text evidence="7">The sequence shown here is derived from an EMBL/GenBank/DDBJ whole genome shotgun (WGS) entry which is preliminary data.</text>
</comment>
<evidence type="ECO:0000256" key="2">
    <source>
        <dbReference type="ARBA" id="ARBA00023015"/>
    </source>
</evidence>
<name>A0A4S8HS69_9BACT</name>
<evidence type="ECO:0000256" key="3">
    <source>
        <dbReference type="ARBA" id="ARBA00023082"/>
    </source>
</evidence>
<dbReference type="InterPro" id="IPR013325">
    <property type="entry name" value="RNA_pol_sigma_r2"/>
</dbReference>
<organism evidence="7 8">
    <name type="scientific">Niastella caeni</name>
    <dbReference type="NCBI Taxonomy" id="2569763"/>
    <lineage>
        <taxon>Bacteria</taxon>
        <taxon>Pseudomonadati</taxon>
        <taxon>Bacteroidota</taxon>
        <taxon>Chitinophagia</taxon>
        <taxon>Chitinophagales</taxon>
        <taxon>Chitinophagaceae</taxon>
        <taxon>Niastella</taxon>
    </lineage>
</organism>
<dbReference type="InterPro" id="IPR013324">
    <property type="entry name" value="RNA_pol_sigma_r3/r4-like"/>
</dbReference>
<dbReference type="GO" id="GO:0006352">
    <property type="term" value="P:DNA-templated transcription initiation"/>
    <property type="evidence" value="ECO:0007669"/>
    <property type="project" value="InterPro"/>
</dbReference>
<dbReference type="Pfam" id="PF04542">
    <property type="entry name" value="Sigma70_r2"/>
    <property type="match status" value="1"/>
</dbReference>
<reference evidence="7 8" key="1">
    <citation type="submission" date="2019-04" db="EMBL/GenBank/DDBJ databases">
        <title>Niastella caeni sp. nov., isolated from activated sludge.</title>
        <authorList>
            <person name="Sheng M."/>
        </authorList>
    </citation>
    <scope>NUCLEOTIDE SEQUENCE [LARGE SCALE GENOMIC DNA]</scope>
    <source>
        <strain evidence="7 8">HX-2-15</strain>
    </source>
</reference>
<dbReference type="Pfam" id="PF08281">
    <property type="entry name" value="Sigma70_r4_2"/>
    <property type="match status" value="1"/>
</dbReference>
<dbReference type="CDD" id="cd06171">
    <property type="entry name" value="Sigma70_r4"/>
    <property type="match status" value="1"/>
</dbReference>
<dbReference type="SUPFAM" id="SSF88946">
    <property type="entry name" value="Sigma2 domain of RNA polymerase sigma factors"/>
    <property type="match status" value="1"/>
</dbReference>